<reference evidence="3" key="2">
    <citation type="submission" date="2015-01" db="EMBL/GenBank/DDBJ databases">
        <title>Evolutionary Origins and Diversification of the Mycorrhizal Mutualists.</title>
        <authorList>
            <consortium name="DOE Joint Genome Institute"/>
            <consortium name="Mycorrhizal Genomics Consortium"/>
            <person name="Kohler A."/>
            <person name="Kuo A."/>
            <person name="Nagy L.G."/>
            <person name="Floudas D."/>
            <person name="Copeland A."/>
            <person name="Barry K.W."/>
            <person name="Cichocki N."/>
            <person name="Veneault-Fourrey C."/>
            <person name="LaButti K."/>
            <person name="Lindquist E.A."/>
            <person name="Lipzen A."/>
            <person name="Lundell T."/>
            <person name="Morin E."/>
            <person name="Murat C."/>
            <person name="Riley R."/>
            <person name="Ohm R."/>
            <person name="Sun H."/>
            <person name="Tunlid A."/>
            <person name="Henrissat B."/>
            <person name="Grigoriev I.V."/>
            <person name="Hibbett D.S."/>
            <person name="Martin F."/>
        </authorList>
    </citation>
    <scope>NUCLEOTIDE SEQUENCE [LARGE SCALE GENOMIC DNA]</scope>
    <source>
        <strain evidence="3">MUT 4182</strain>
    </source>
</reference>
<dbReference type="AlphaFoldDB" id="A0A0C3QJD0"/>
<keyword evidence="1" id="KW-1133">Transmembrane helix</keyword>
<protein>
    <submittedName>
        <fullName evidence="2">Uncharacterized protein</fullName>
    </submittedName>
</protein>
<evidence type="ECO:0000313" key="2">
    <source>
        <dbReference type="EMBL" id="KIO27191.1"/>
    </source>
</evidence>
<accession>A0A0C3QJD0</accession>
<dbReference type="EMBL" id="KN823013">
    <property type="protein sequence ID" value="KIO27191.1"/>
    <property type="molecule type" value="Genomic_DNA"/>
</dbReference>
<keyword evidence="1" id="KW-0472">Membrane</keyword>
<keyword evidence="3" id="KW-1185">Reference proteome</keyword>
<proteinExistence type="predicted"/>
<gene>
    <name evidence="2" type="ORF">M407DRAFT_193944</name>
</gene>
<feature type="transmembrane region" description="Helical" evidence="1">
    <location>
        <begin position="61"/>
        <end position="81"/>
    </location>
</feature>
<feature type="transmembrane region" description="Helical" evidence="1">
    <location>
        <begin position="32"/>
        <end position="49"/>
    </location>
</feature>
<sequence length="111" mass="11508">MSSPIQETLASIHETAQCASSWECVKAGGINHVLWPLTGLLVIASILLAKKVDEADPEAPAKWGVSGTGAMTICGVCVGMACASTGRVVELVLFTLALLAFGAGFVILKHR</sequence>
<dbReference type="HOGENOM" id="CLU_2401290_0_0_1"/>
<keyword evidence="1" id="KW-0812">Transmembrane</keyword>
<name>A0A0C3QJD0_9AGAM</name>
<organism evidence="2 3">
    <name type="scientific">Tulasnella calospora MUT 4182</name>
    <dbReference type="NCBI Taxonomy" id="1051891"/>
    <lineage>
        <taxon>Eukaryota</taxon>
        <taxon>Fungi</taxon>
        <taxon>Dikarya</taxon>
        <taxon>Basidiomycota</taxon>
        <taxon>Agaricomycotina</taxon>
        <taxon>Agaricomycetes</taxon>
        <taxon>Cantharellales</taxon>
        <taxon>Tulasnellaceae</taxon>
        <taxon>Tulasnella</taxon>
    </lineage>
</organism>
<dbReference type="OrthoDB" id="10377819at2759"/>
<feature type="transmembrane region" description="Helical" evidence="1">
    <location>
        <begin position="87"/>
        <end position="108"/>
    </location>
</feature>
<dbReference type="Proteomes" id="UP000054248">
    <property type="component" value="Unassembled WGS sequence"/>
</dbReference>
<reference evidence="2 3" key="1">
    <citation type="submission" date="2014-04" db="EMBL/GenBank/DDBJ databases">
        <authorList>
            <consortium name="DOE Joint Genome Institute"/>
            <person name="Kuo A."/>
            <person name="Girlanda M."/>
            <person name="Perotto S."/>
            <person name="Kohler A."/>
            <person name="Nagy L.G."/>
            <person name="Floudas D."/>
            <person name="Copeland A."/>
            <person name="Barry K.W."/>
            <person name="Cichocki N."/>
            <person name="Veneault-Fourrey C."/>
            <person name="LaButti K."/>
            <person name="Lindquist E.A."/>
            <person name="Lipzen A."/>
            <person name="Lundell T."/>
            <person name="Morin E."/>
            <person name="Murat C."/>
            <person name="Sun H."/>
            <person name="Tunlid A."/>
            <person name="Henrissat B."/>
            <person name="Grigoriev I.V."/>
            <person name="Hibbett D.S."/>
            <person name="Martin F."/>
            <person name="Nordberg H.P."/>
            <person name="Cantor M.N."/>
            <person name="Hua S.X."/>
        </authorList>
    </citation>
    <scope>NUCLEOTIDE SEQUENCE [LARGE SCALE GENOMIC DNA]</scope>
    <source>
        <strain evidence="2 3">MUT 4182</strain>
    </source>
</reference>
<evidence type="ECO:0000313" key="3">
    <source>
        <dbReference type="Proteomes" id="UP000054248"/>
    </source>
</evidence>
<evidence type="ECO:0000256" key="1">
    <source>
        <dbReference type="SAM" id="Phobius"/>
    </source>
</evidence>